<evidence type="ECO:0000313" key="2">
    <source>
        <dbReference type="Proteomes" id="UP001143747"/>
    </source>
</evidence>
<dbReference type="Proteomes" id="UP001143747">
    <property type="component" value="Unassembled WGS sequence"/>
</dbReference>
<accession>A0A9Q4PWR1</accession>
<sequence length="153" mass="16520">MASGRIPCFILCAACICAALCGAGCLTTPNPQETASPALGDPVSLPYFQVAENDAEESLKKIIEEEIAESPKLFGYAVTAFYNGTSLEVTDCTSYHHDDGTPPVYVYTFRHTMPSLKDPQHMRDDVTLQITVMNGDVTERMVAMGSSVTMMGV</sequence>
<dbReference type="EMBL" id="JAKELO010000002">
    <property type="protein sequence ID" value="MDE4908934.1"/>
    <property type="molecule type" value="Genomic_DNA"/>
</dbReference>
<gene>
    <name evidence="1" type="ORF">L0665_09980</name>
</gene>
<name>A0A9Q4PWR1_9EURY</name>
<comment type="caution">
    <text evidence="1">The sequence shown here is derived from an EMBL/GenBank/DDBJ whole genome shotgun (WGS) entry which is preliminary data.</text>
</comment>
<dbReference type="AlphaFoldDB" id="A0A9Q4PWR1"/>
<reference evidence="1" key="1">
    <citation type="submission" date="2022-01" db="EMBL/GenBank/DDBJ databases">
        <title>Draft genome of Methanogenium marinum DSM 15558.</title>
        <authorList>
            <person name="Chen S.-C."/>
            <person name="You Y.-T."/>
        </authorList>
    </citation>
    <scope>NUCLEOTIDE SEQUENCE</scope>
    <source>
        <strain evidence="1">DSM 15558</strain>
    </source>
</reference>
<evidence type="ECO:0000313" key="1">
    <source>
        <dbReference type="EMBL" id="MDE4908934.1"/>
    </source>
</evidence>
<organism evidence="1 2">
    <name type="scientific">Methanogenium marinum</name>
    <dbReference type="NCBI Taxonomy" id="348610"/>
    <lineage>
        <taxon>Archaea</taxon>
        <taxon>Methanobacteriati</taxon>
        <taxon>Methanobacteriota</taxon>
        <taxon>Stenosarchaea group</taxon>
        <taxon>Methanomicrobia</taxon>
        <taxon>Methanomicrobiales</taxon>
        <taxon>Methanomicrobiaceae</taxon>
        <taxon>Methanogenium</taxon>
    </lineage>
</organism>
<proteinExistence type="predicted"/>
<keyword evidence="2" id="KW-1185">Reference proteome</keyword>
<protein>
    <submittedName>
        <fullName evidence="1">Uncharacterized protein</fullName>
    </submittedName>
</protein>
<dbReference type="RefSeq" id="WP_274925545.1">
    <property type="nucleotide sequence ID" value="NZ_JAKELO010000002.1"/>
</dbReference>